<feature type="region of interest" description="Disordered" evidence="1">
    <location>
        <begin position="723"/>
        <end position="773"/>
    </location>
</feature>
<gene>
    <name evidence="3" type="ORF">DFH07DRAFT_847586</name>
</gene>
<dbReference type="GO" id="GO:0004672">
    <property type="term" value="F:protein kinase activity"/>
    <property type="evidence" value="ECO:0007669"/>
    <property type="project" value="InterPro"/>
</dbReference>
<dbReference type="Pfam" id="PF17667">
    <property type="entry name" value="Pkinase_fungal"/>
    <property type="match status" value="2"/>
</dbReference>
<dbReference type="InterPro" id="IPR008266">
    <property type="entry name" value="Tyr_kinase_AS"/>
</dbReference>
<reference evidence="3" key="1">
    <citation type="submission" date="2023-03" db="EMBL/GenBank/DDBJ databases">
        <title>Massive genome expansion in bonnet fungi (Mycena s.s.) driven by repeated elements and novel gene families across ecological guilds.</title>
        <authorList>
            <consortium name="Lawrence Berkeley National Laboratory"/>
            <person name="Harder C.B."/>
            <person name="Miyauchi S."/>
            <person name="Viragh M."/>
            <person name="Kuo A."/>
            <person name="Thoen E."/>
            <person name="Andreopoulos B."/>
            <person name="Lu D."/>
            <person name="Skrede I."/>
            <person name="Drula E."/>
            <person name="Henrissat B."/>
            <person name="Morin E."/>
            <person name="Kohler A."/>
            <person name="Barry K."/>
            <person name="LaButti K."/>
            <person name="Morin E."/>
            <person name="Salamov A."/>
            <person name="Lipzen A."/>
            <person name="Mereny Z."/>
            <person name="Hegedus B."/>
            <person name="Baldrian P."/>
            <person name="Stursova M."/>
            <person name="Weitz H."/>
            <person name="Taylor A."/>
            <person name="Grigoriev I.V."/>
            <person name="Nagy L.G."/>
            <person name="Martin F."/>
            <person name="Kauserud H."/>
        </authorList>
    </citation>
    <scope>NUCLEOTIDE SEQUENCE</scope>
    <source>
        <strain evidence="3">CBHHK188m</strain>
    </source>
</reference>
<evidence type="ECO:0000313" key="3">
    <source>
        <dbReference type="EMBL" id="KAJ7731102.1"/>
    </source>
</evidence>
<dbReference type="Proteomes" id="UP001215280">
    <property type="component" value="Unassembled WGS sequence"/>
</dbReference>
<dbReference type="PANTHER" id="PTHR38248:SF2">
    <property type="entry name" value="FUNK1 11"/>
    <property type="match status" value="1"/>
</dbReference>
<sequence length="773" mass="86758">MTSHIPPTSRVSFSSRGPLESTPRKPKTHSNSQYAAKAEVSKQSNPAQMNRWKERVIQGYSRAVSVADFFSMHMTGDVPFPRSKITQIATKSKVQLNKTATKIKKNTIELKMYDTFIDYVRTVVQDFPSATKPTFTNTSGVTFKRLHPTDHDSRPDVSSPLPGFQAPEVWEWHHTGTVIEFKVKDDPFEADGSIKSGQLGNLVQLLKNARCILMSSGCCYTFVVSVFRNRARLFRVDRSGYIVTDSFDWSTEDQVFPEFYWRLYNGVKGGWLLGHDTTISFPTPTEKVAMHAKLQKIPEYSSLRFEEATATSRWVEVRLHGKQRRAFTVGEPIFQSKGLFGRGTRVDRVLIEGDEPPQMYAMKDAWRQACRRPESNFYTVIQDYFDKERKDEAPRGLATCVGSVDLSTLYSGHKTITAGLRADGDPRLDRCHDRSLFTPVGFTLEGFQSTKQMVQALRNAIAGHQLAFLAGVLHRDISAGNVLINEAQRWLSEAGFLLDFDYSEFTEEGLARFKSLYPGVVLEEVDKNLKEITGTYPFMSLASLNQLQLGASHPDLTQHRHSCRDDLEGFYWLLIWLILRHTDHGDPQGANACSNVFDGEILQVVNQKTAWLSSISLFPTRPRLPVKNHSPLTRLVDVLTPMFRGHYTSPPVDVTHGSLLTAFDEVLRADGWPENDAAQEFLLPHVDLDRMPPPLLPNSASIGSGHGSRGSTNSYWRLAVQGAKPVPRTQEDGAASDTSSLKRKRAAGESSSVAPDGQAPTPRRSRRLRRSSM</sequence>
<dbReference type="EMBL" id="JARJLG010000185">
    <property type="protein sequence ID" value="KAJ7731102.1"/>
    <property type="molecule type" value="Genomic_DNA"/>
</dbReference>
<keyword evidence="4" id="KW-1185">Reference proteome</keyword>
<accession>A0AAD7HZA6</accession>
<feature type="domain" description="Fungal-type protein kinase" evidence="2">
    <location>
        <begin position="421"/>
        <end position="577"/>
    </location>
</feature>
<dbReference type="PROSITE" id="PS00109">
    <property type="entry name" value="PROTEIN_KINASE_TYR"/>
    <property type="match status" value="1"/>
</dbReference>
<feature type="compositionally biased region" description="Basic residues" evidence="1">
    <location>
        <begin position="763"/>
        <end position="773"/>
    </location>
</feature>
<dbReference type="Gene3D" id="1.10.510.10">
    <property type="entry name" value="Transferase(Phosphotransferase) domain 1"/>
    <property type="match status" value="1"/>
</dbReference>
<evidence type="ECO:0000313" key="4">
    <source>
        <dbReference type="Proteomes" id="UP001215280"/>
    </source>
</evidence>
<organism evidence="3 4">
    <name type="scientific">Mycena maculata</name>
    <dbReference type="NCBI Taxonomy" id="230809"/>
    <lineage>
        <taxon>Eukaryota</taxon>
        <taxon>Fungi</taxon>
        <taxon>Dikarya</taxon>
        <taxon>Basidiomycota</taxon>
        <taxon>Agaricomycotina</taxon>
        <taxon>Agaricomycetes</taxon>
        <taxon>Agaricomycetidae</taxon>
        <taxon>Agaricales</taxon>
        <taxon>Marasmiineae</taxon>
        <taxon>Mycenaceae</taxon>
        <taxon>Mycena</taxon>
    </lineage>
</organism>
<dbReference type="InterPro" id="IPR011009">
    <property type="entry name" value="Kinase-like_dom_sf"/>
</dbReference>
<comment type="caution">
    <text evidence="3">The sequence shown here is derived from an EMBL/GenBank/DDBJ whole genome shotgun (WGS) entry which is preliminary data.</text>
</comment>
<evidence type="ECO:0000259" key="2">
    <source>
        <dbReference type="Pfam" id="PF17667"/>
    </source>
</evidence>
<proteinExistence type="predicted"/>
<feature type="compositionally biased region" description="Polar residues" evidence="1">
    <location>
        <begin position="1"/>
        <end position="15"/>
    </location>
</feature>
<feature type="domain" description="Fungal-type protein kinase" evidence="2">
    <location>
        <begin position="200"/>
        <end position="379"/>
    </location>
</feature>
<dbReference type="SUPFAM" id="SSF56112">
    <property type="entry name" value="Protein kinase-like (PK-like)"/>
    <property type="match status" value="1"/>
</dbReference>
<dbReference type="PANTHER" id="PTHR38248">
    <property type="entry name" value="FUNK1 6"/>
    <property type="match status" value="1"/>
</dbReference>
<evidence type="ECO:0000256" key="1">
    <source>
        <dbReference type="SAM" id="MobiDB-lite"/>
    </source>
</evidence>
<feature type="region of interest" description="Disordered" evidence="1">
    <location>
        <begin position="1"/>
        <end position="50"/>
    </location>
</feature>
<protein>
    <recommendedName>
        <fullName evidence="2">Fungal-type protein kinase domain-containing protein</fullName>
    </recommendedName>
</protein>
<name>A0AAD7HZA6_9AGAR</name>
<dbReference type="AlphaFoldDB" id="A0AAD7HZA6"/>
<dbReference type="InterPro" id="IPR040976">
    <property type="entry name" value="Pkinase_fungal"/>
</dbReference>